<evidence type="ECO:0000313" key="7">
    <source>
        <dbReference type="EMBL" id="ROH93762.1"/>
    </source>
</evidence>
<feature type="transmembrane region" description="Helical" evidence="6">
    <location>
        <begin position="64"/>
        <end position="85"/>
    </location>
</feature>
<dbReference type="InParanoid" id="A0A3N0VLV8"/>
<evidence type="ECO:0000256" key="5">
    <source>
        <dbReference type="ARBA" id="ARBA00023136"/>
    </source>
</evidence>
<keyword evidence="5 6" id="KW-0472">Membrane</keyword>
<keyword evidence="2" id="KW-1003">Cell membrane</keyword>
<dbReference type="Pfam" id="PF12679">
    <property type="entry name" value="ABC2_membrane_2"/>
    <property type="match status" value="1"/>
</dbReference>
<evidence type="ECO:0000256" key="4">
    <source>
        <dbReference type="ARBA" id="ARBA00022989"/>
    </source>
</evidence>
<feature type="transmembrane region" description="Helical" evidence="6">
    <location>
        <begin position="172"/>
        <end position="193"/>
    </location>
</feature>
<dbReference type="GO" id="GO:0005886">
    <property type="term" value="C:plasma membrane"/>
    <property type="evidence" value="ECO:0007669"/>
    <property type="project" value="UniProtKB-SubCell"/>
</dbReference>
<accession>A0A3N0VLV8</accession>
<dbReference type="RefSeq" id="WP_123210618.1">
    <property type="nucleotide sequence ID" value="NZ_RJVO01000001.1"/>
</dbReference>
<dbReference type="EMBL" id="RJVO01000001">
    <property type="protein sequence ID" value="ROH93762.1"/>
    <property type="molecule type" value="Genomic_DNA"/>
</dbReference>
<keyword evidence="3 6" id="KW-0812">Transmembrane</keyword>
<keyword evidence="8" id="KW-1185">Reference proteome</keyword>
<sequence>MSPVFAIARHEARRIFVSPLAWTVLAVLQFILGMVFFLTLAQIAAEPGMLNEQAGVADYIGGSLYGFSSILLLLIIPLLTMRLFAEDKKSGSLTLLTSAPASITEIVLGKYLGLCVFFLAALALMAAMPLSLLGGTDLDLGRIAAGLLGVFLLMLAFGAAGLFMSTLTREPVIAAVGGFGLLLVVWLLEAMAYNGNAFSELFRQLSLIGHFEKLRRGVFSTADLAYYTLFIVLFLWLSVQRLDLERN</sequence>
<feature type="transmembrane region" description="Helical" evidence="6">
    <location>
        <begin position="111"/>
        <end position="131"/>
    </location>
</feature>
<evidence type="ECO:0000256" key="1">
    <source>
        <dbReference type="ARBA" id="ARBA00004651"/>
    </source>
</evidence>
<dbReference type="GO" id="GO:0140359">
    <property type="term" value="F:ABC-type transporter activity"/>
    <property type="evidence" value="ECO:0007669"/>
    <property type="project" value="InterPro"/>
</dbReference>
<protein>
    <submittedName>
        <fullName evidence="7">ABC transporter permease</fullName>
    </submittedName>
</protein>
<feature type="transmembrane region" description="Helical" evidence="6">
    <location>
        <begin position="224"/>
        <end position="242"/>
    </location>
</feature>
<gene>
    <name evidence="7" type="ORF">ED208_04360</name>
</gene>
<feature type="transmembrane region" description="Helical" evidence="6">
    <location>
        <begin position="143"/>
        <end position="165"/>
    </location>
</feature>
<dbReference type="InterPro" id="IPR051449">
    <property type="entry name" value="ABC-2_transporter_component"/>
</dbReference>
<organism evidence="7 8">
    <name type="scientific">Stagnimonas aquatica</name>
    <dbReference type="NCBI Taxonomy" id="2689987"/>
    <lineage>
        <taxon>Bacteria</taxon>
        <taxon>Pseudomonadati</taxon>
        <taxon>Pseudomonadota</taxon>
        <taxon>Gammaproteobacteria</taxon>
        <taxon>Nevskiales</taxon>
        <taxon>Nevskiaceae</taxon>
        <taxon>Stagnimonas</taxon>
    </lineage>
</organism>
<evidence type="ECO:0000256" key="6">
    <source>
        <dbReference type="SAM" id="Phobius"/>
    </source>
</evidence>
<comment type="caution">
    <text evidence="7">The sequence shown here is derived from an EMBL/GenBank/DDBJ whole genome shotgun (WGS) entry which is preliminary data.</text>
</comment>
<dbReference type="PANTHER" id="PTHR30294:SF29">
    <property type="entry name" value="MULTIDRUG ABC TRANSPORTER PERMEASE YBHS-RELATED"/>
    <property type="match status" value="1"/>
</dbReference>
<proteinExistence type="predicted"/>
<dbReference type="PANTHER" id="PTHR30294">
    <property type="entry name" value="MEMBRANE COMPONENT OF ABC TRANSPORTER YHHJ-RELATED"/>
    <property type="match status" value="1"/>
</dbReference>
<feature type="transmembrane region" description="Helical" evidence="6">
    <location>
        <begin position="20"/>
        <end position="44"/>
    </location>
</feature>
<keyword evidence="4 6" id="KW-1133">Transmembrane helix</keyword>
<evidence type="ECO:0000256" key="2">
    <source>
        <dbReference type="ARBA" id="ARBA00022475"/>
    </source>
</evidence>
<dbReference type="AlphaFoldDB" id="A0A3N0VLV8"/>
<name>A0A3N0VLV8_9GAMM</name>
<evidence type="ECO:0000313" key="8">
    <source>
        <dbReference type="Proteomes" id="UP000282106"/>
    </source>
</evidence>
<comment type="subcellular location">
    <subcellularLocation>
        <location evidence="1">Cell membrane</location>
        <topology evidence="1">Multi-pass membrane protein</topology>
    </subcellularLocation>
</comment>
<dbReference type="Proteomes" id="UP000282106">
    <property type="component" value="Unassembled WGS sequence"/>
</dbReference>
<evidence type="ECO:0000256" key="3">
    <source>
        <dbReference type="ARBA" id="ARBA00022692"/>
    </source>
</evidence>
<reference evidence="7 8" key="1">
    <citation type="submission" date="2018-10" db="EMBL/GenBank/DDBJ databases">
        <authorList>
            <person name="Chen W.-M."/>
        </authorList>
    </citation>
    <scope>NUCLEOTIDE SEQUENCE [LARGE SCALE GENOMIC DNA]</scope>
    <source>
        <strain evidence="7 8">THS-13</strain>
    </source>
</reference>